<keyword evidence="3" id="KW-1185">Reference proteome</keyword>
<evidence type="ECO:0000313" key="3">
    <source>
        <dbReference type="Proteomes" id="UP000600171"/>
    </source>
</evidence>
<protein>
    <submittedName>
        <fullName evidence="2">Glycosyl transferase</fullName>
    </submittedName>
</protein>
<dbReference type="GO" id="GO:0016740">
    <property type="term" value="F:transferase activity"/>
    <property type="evidence" value="ECO:0007669"/>
    <property type="project" value="UniProtKB-KW"/>
</dbReference>
<name>A0A917IVQ2_9MICC</name>
<sequence length="610" mass="67679">MTIGVDARANITQVSPLLRLFKLGKADLQLDFPATNPDEASTPAYGHLKVATILDDFSAAAWGHEFTTVPVTPGNWENEIAGGIDMLFVESAWAGNSGAWRYKLTGSKAPAPELRALVDYCTNHGIPTLFWNKEDPPHFEDFLPTAVLFDHVFTSDSNKIPDYKQRLGHDRVQALAFAAQTAIHNPIRPQHGWHERDVAFAGMYFAHKYPERREQMDLLLGAAHAASSKMEHGLEIFSRFLGDDPNYQFPAPLDTRVVGSLPYSKMLTAYKAYKVFLNVNSVVDSPSMCARRVFEITASGTPVVSTRSEAIPRYFSQDQVPVVDTEADAQATLRALVRSPEYNSRTTHLAQRTIWAEHTYTHRAEQLLSAAHLLPARPATALPTVSALVSTNRPSQLEHVLRTVAGFRGVEVELNLLTHGHTVNTAEVRAFARDLGLEHLNLLSAEDDVPLGECLNRLVAASAGQVLTKVDDDDLYGPEYLRDLLYARRFSGADLVGKQAHYMHFESSGATMVRNPEREHRWTHFIMGPTLTGSRDVFEETPFSALGRGEDTDFLQRVIAAGGRIYSADRYNFMQVRSASAAHTWDISDRELMGGGVISFYGKGLENVMI</sequence>
<reference evidence="2 3" key="1">
    <citation type="journal article" date="2014" name="Int. J. Syst. Evol. Microbiol.">
        <title>Complete genome sequence of Corynebacterium casei LMG S-19264T (=DSM 44701T), isolated from a smear-ripened cheese.</title>
        <authorList>
            <consortium name="US DOE Joint Genome Institute (JGI-PGF)"/>
            <person name="Walter F."/>
            <person name="Albersmeier A."/>
            <person name="Kalinowski J."/>
            <person name="Ruckert C."/>
        </authorList>
    </citation>
    <scope>NUCLEOTIDE SEQUENCE [LARGE SCALE GENOMIC DNA]</scope>
    <source>
        <strain evidence="2 3">CCM 8669</strain>
    </source>
</reference>
<feature type="domain" description="Spore protein YkvP/CgeB glycosyl transferase-like" evidence="1">
    <location>
        <begin position="250"/>
        <end position="368"/>
    </location>
</feature>
<gene>
    <name evidence="2" type="ORF">GCM10007359_18070</name>
</gene>
<accession>A0A917IVQ2</accession>
<comment type="caution">
    <text evidence="2">The sequence shown here is derived from an EMBL/GenBank/DDBJ whole genome shotgun (WGS) entry which is preliminary data.</text>
</comment>
<proteinExistence type="predicted"/>
<dbReference type="EMBL" id="BMDC01000003">
    <property type="protein sequence ID" value="GGH65131.1"/>
    <property type="molecule type" value="Genomic_DNA"/>
</dbReference>
<keyword evidence="2" id="KW-0808">Transferase</keyword>
<dbReference type="Pfam" id="PF13524">
    <property type="entry name" value="Glyco_trans_1_2"/>
    <property type="match status" value="1"/>
</dbReference>
<evidence type="ECO:0000313" key="2">
    <source>
        <dbReference type="EMBL" id="GGH65131.1"/>
    </source>
</evidence>
<dbReference type="InterPro" id="IPR029044">
    <property type="entry name" value="Nucleotide-diphossugar_trans"/>
</dbReference>
<dbReference type="InterPro" id="IPR055259">
    <property type="entry name" value="YkvP/CgeB_Glyco_trans-like"/>
</dbReference>
<dbReference type="Gene3D" id="3.90.550.10">
    <property type="entry name" value="Spore Coat Polysaccharide Biosynthesis Protein SpsA, Chain A"/>
    <property type="match status" value="1"/>
</dbReference>
<organism evidence="2 3">
    <name type="scientific">Rothia aerolata</name>
    <dbReference type="NCBI Taxonomy" id="1812262"/>
    <lineage>
        <taxon>Bacteria</taxon>
        <taxon>Bacillati</taxon>
        <taxon>Actinomycetota</taxon>
        <taxon>Actinomycetes</taxon>
        <taxon>Micrococcales</taxon>
        <taxon>Micrococcaceae</taxon>
        <taxon>Rothia</taxon>
    </lineage>
</organism>
<dbReference type="SUPFAM" id="SSF53448">
    <property type="entry name" value="Nucleotide-diphospho-sugar transferases"/>
    <property type="match status" value="1"/>
</dbReference>
<dbReference type="AlphaFoldDB" id="A0A917IVQ2"/>
<evidence type="ECO:0000259" key="1">
    <source>
        <dbReference type="Pfam" id="PF13524"/>
    </source>
</evidence>
<dbReference type="Proteomes" id="UP000600171">
    <property type="component" value="Unassembled WGS sequence"/>
</dbReference>
<dbReference type="SUPFAM" id="SSF53756">
    <property type="entry name" value="UDP-Glycosyltransferase/glycogen phosphorylase"/>
    <property type="match status" value="1"/>
</dbReference>